<organism evidence="2 3">
    <name type="scientific">Thalassovita aquimarina</name>
    <dbReference type="NCBI Taxonomy" id="2785917"/>
    <lineage>
        <taxon>Bacteria</taxon>
        <taxon>Pseudomonadati</taxon>
        <taxon>Pseudomonadota</taxon>
        <taxon>Alphaproteobacteria</taxon>
        <taxon>Rhodobacterales</taxon>
        <taxon>Roseobacteraceae</taxon>
        <taxon>Thalassovita</taxon>
    </lineage>
</organism>
<accession>A0ABS5HQC7</accession>
<evidence type="ECO:0000313" key="2">
    <source>
        <dbReference type="EMBL" id="MBR9651119.1"/>
    </source>
</evidence>
<keyword evidence="1" id="KW-0812">Transmembrane</keyword>
<protein>
    <submittedName>
        <fullName evidence="2">CbtB-domain containing protein</fullName>
    </submittedName>
</protein>
<dbReference type="RefSeq" id="WP_212700628.1">
    <property type="nucleotide sequence ID" value="NZ_JADMKU010000005.1"/>
</dbReference>
<evidence type="ECO:0000256" key="1">
    <source>
        <dbReference type="SAM" id="Phobius"/>
    </source>
</evidence>
<evidence type="ECO:0000313" key="3">
    <source>
        <dbReference type="Proteomes" id="UP001195941"/>
    </source>
</evidence>
<keyword evidence="1" id="KW-0472">Membrane</keyword>
<name>A0ABS5HQC7_9RHOB</name>
<keyword evidence="1" id="KW-1133">Transmembrane helix</keyword>
<dbReference type="InterPro" id="IPR012667">
    <property type="entry name" value="CbtB_put"/>
</dbReference>
<dbReference type="Proteomes" id="UP001195941">
    <property type="component" value="Unassembled WGS sequence"/>
</dbReference>
<proteinExistence type="predicted"/>
<keyword evidence="3" id="KW-1185">Reference proteome</keyword>
<dbReference type="Pfam" id="PF09489">
    <property type="entry name" value="CbtB"/>
    <property type="match status" value="1"/>
</dbReference>
<reference evidence="2 3" key="1">
    <citation type="journal article" date="2021" name="Arch. Microbiol.">
        <title>Thalassobius aquimarinus sp. nov., isolated from the Sea of Japan seashore.</title>
        <authorList>
            <person name="Kurilenko V.V."/>
            <person name="Romanenko L.A."/>
            <person name="Chernysheva N.Y."/>
            <person name="Velansky P.V."/>
            <person name="Tekutyeva L.A."/>
            <person name="Isaeva M.P."/>
            <person name="Mikhailov V.V."/>
        </authorList>
    </citation>
    <scope>NUCLEOTIDE SEQUENCE [LARGE SCALE GENOMIC DNA]</scope>
    <source>
        <strain evidence="2 3">KMM 8518</strain>
    </source>
</reference>
<dbReference type="EMBL" id="JADMKU010000005">
    <property type="protein sequence ID" value="MBR9651119.1"/>
    <property type="molecule type" value="Genomic_DNA"/>
</dbReference>
<gene>
    <name evidence="2" type="ORF">IT775_08295</name>
</gene>
<sequence>MIKTFANIRTDSDILGIALAGFIGVGLIFAAGFSHAQVMHDVSHDSRHAIAFPCH</sequence>
<feature type="transmembrane region" description="Helical" evidence="1">
    <location>
        <begin position="12"/>
        <end position="33"/>
    </location>
</feature>
<comment type="caution">
    <text evidence="2">The sequence shown here is derived from an EMBL/GenBank/DDBJ whole genome shotgun (WGS) entry which is preliminary data.</text>
</comment>